<evidence type="ECO:0000256" key="1">
    <source>
        <dbReference type="SAM" id="Phobius"/>
    </source>
</evidence>
<organism evidence="2 3">
    <name type="scientific">Sediminicola luteus</name>
    <dbReference type="NCBI Taxonomy" id="319238"/>
    <lineage>
        <taxon>Bacteria</taxon>
        <taxon>Pseudomonadati</taxon>
        <taxon>Bacteroidota</taxon>
        <taxon>Flavobacteriia</taxon>
        <taxon>Flavobacteriales</taxon>
        <taxon>Flavobacteriaceae</taxon>
        <taxon>Sediminicola</taxon>
    </lineage>
</organism>
<keyword evidence="1" id="KW-0472">Membrane</keyword>
<proteinExistence type="predicted"/>
<dbReference type="Proteomes" id="UP000219559">
    <property type="component" value="Unassembled WGS sequence"/>
</dbReference>
<sequence length="334" mass="37390">MGEQLPTNPNPQSDEIDLGQLFQMIRNGLDKVFIGILKVFQYFKSNFVILAILGIIGLAAGYGLSKISTKTKKTEIIVKPNFESKDYLYGVVQELEGKIKGKDVDFFNGIGIDLDSIGGLKIAIAPMKQEGVEANLEEQLKYLEYLGDLKNDSSIKQVIKNEVLSTSYVNHKITVYFKDSKMGQEAAHKIMDYINANPHFKELREIYIANTEQRIKENDIVIKQIDGLIDNYTKALGNKSKEGGDGTVMLGGEQGLNIPSLLSQKNDLIQNNASSKVAIRELQETIKVFNFGQPQEVEKSFFGHSLVLLPTLLIGAYFFWSLLAFLNKQVKEKL</sequence>
<keyword evidence="3" id="KW-1185">Reference proteome</keyword>
<feature type="transmembrane region" description="Helical" evidence="1">
    <location>
        <begin position="306"/>
        <end position="326"/>
    </location>
</feature>
<comment type="caution">
    <text evidence="2">The sequence shown here is derived from an EMBL/GenBank/DDBJ whole genome shotgun (WGS) entry which is preliminary data.</text>
</comment>
<protein>
    <submittedName>
        <fullName evidence="2">Uncharacterized protein</fullName>
    </submittedName>
</protein>
<name>A0A2A4GF24_9FLAO</name>
<keyword evidence="1" id="KW-1133">Transmembrane helix</keyword>
<dbReference type="AlphaFoldDB" id="A0A2A4GF24"/>
<dbReference type="EMBL" id="NBWU01000001">
    <property type="protein sequence ID" value="PCE66566.1"/>
    <property type="molecule type" value="Genomic_DNA"/>
</dbReference>
<keyword evidence="1" id="KW-0812">Transmembrane</keyword>
<dbReference type="RefSeq" id="WP_097442087.1">
    <property type="nucleotide sequence ID" value="NZ_NBWU01000001.1"/>
</dbReference>
<gene>
    <name evidence="2" type="ORF">B7P33_04520</name>
</gene>
<feature type="transmembrane region" description="Helical" evidence="1">
    <location>
        <begin position="47"/>
        <end position="64"/>
    </location>
</feature>
<evidence type="ECO:0000313" key="3">
    <source>
        <dbReference type="Proteomes" id="UP000219559"/>
    </source>
</evidence>
<dbReference type="OrthoDB" id="1452530at2"/>
<evidence type="ECO:0000313" key="2">
    <source>
        <dbReference type="EMBL" id="PCE66566.1"/>
    </source>
</evidence>
<accession>A0A2A4GF24</accession>
<reference evidence="2 3" key="1">
    <citation type="submission" date="2017-04" db="EMBL/GenBank/DDBJ databases">
        <title>A new member of the family Flavobacteriaceae isolated from ascidians.</title>
        <authorList>
            <person name="Chen L."/>
        </authorList>
    </citation>
    <scope>NUCLEOTIDE SEQUENCE [LARGE SCALE GENOMIC DNA]</scope>
    <source>
        <strain evidence="2 3">HQA918</strain>
    </source>
</reference>